<evidence type="ECO:0000259" key="7">
    <source>
        <dbReference type="PROSITE" id="PS50811"/>
    </source>
</evidence>
<dbReference type="InterPro" id="IPR044810">
    <property type="entry name" value="WRKY_plant"/>
</dbReference>
<dbReference type="GO" id="GO:0003700">
    <property type="term" value="F:DNA-binding transcription factor activity"/>
    <property type="evidence" value="ECO:0007669"/>
    <property type="project" value="InterPro"/>
</dbReference>
<feature type="region of interest" description="Disordered" evidence="6">
    <location>
        <begin position="97"/>
        <end position="144"/>
    </location>
</feature>
<dbReference type="FunFam" id="2.20.25.80:FF:000003">
    <property type="entry name" value="WRKY transcription factor 57"/>
    <property type="match status" value="1"/>
</dbReference>
<protein>
    <submittedName>
        <fullName evidence="8">WRKY transcription factor 23</fullName>
    </submittedName>
</protein>
<gene>
    <name evidence="8" type="ORF">F3Y22_tig00110156pilonHSYRG00399</name>
</gene>
<evidence type="ECO:0000256" key="1">
    <source>
        <dbReference type="ARBA" id="ARBA00004123"/>
    </source>
</evidence>
<evidence type="ECO:0000256" key="3">
    <source>
        <dbReference type="ARBA" id="ARBA00023125"/>
    </source>
</evidence>
<evidence type="ECO:0000256" key="6">
    <source>
        <dbReference type="SAM" id="MobiDB-lite"/>
    </source>
</evidence>
<feature type="compositionally biased region" description="Low complexity" evidence="6">
    <location>
        <begin position="105"/>
        <end position="116"/>
    </location>
</feature>
<feature type="compositionally biased region" description="Basic and acidic residues" evidence="6">
    <location>
        <begin position="271"/>
        <end position="280"/>
    </location>
</feature>
<organism evidence="8 9">
    <name type="scientific">Hibiscus syriacus</name>
    <name type="common">Rose of Sharon</name>
    <dbReference type="NCBI Taxonomy" id="106335"/>
    <lineage>
        <taxon>Eukaryota</taxon>
        <taxon>Viridiplantae</taxon>
        <taxon>Streptophyta</taxon>
        <taxon>Embryophyta</taxon>
        <taxon>Tracheophyta</taxon>
        <taxon>Spermatophyta</taxon>
        <taxon>Magnoliopsida</taxon>
        <taxon>eudicotyledons</taxon>
        <taxon>Gunneridae</taxon>
        <taxon>Pentapetalae</taxon>
        <taxon>rosids</taxon>
        <taxon>malvids</taxon>
        <taxon>Malvales</taxon>
        <taxon>Malvaceae</taxon>
        <taxon>Malvoideae</taxon>
        <taxon>Hibiscus</taxon>
    </lineage>
</organism>
<evidence type="ECO:0000256" key="5">
    <source>
        <dbReference type="ARBA" id="ARBA00023242"/>
    </source>
</evidence>
<dbReference type="EMBL" id="VEPZ02000855">
    <property type="protein sequence ID" value="KAE8716112.1"/>
    <property type="molecule type" value="Genomic_DNA"/>
</dbReference>
<dbReference type="InterPro" id="IPR003657">
    <property type="entry name" value="WRKY_dom"/>
</dbReference>
<keyword evidence="3" id="KW-0238">DNA-binding</keyword>
<comment type="subcellular location">
    <subcellularLocation>
        <location evidence="1">Nucleus</location>
    </subcellularLocation>
</comment>
<dbReference type="Proteomes" id="UP000436088">
    <property type="component" value="Unassembled WGS sequence"/>
</dbReference>
<evidence type="ECO:0000256" key="2">
    <source>
        <dbReference type="ARBA" id="ARBA00023015"/>
    </source>
</evidence>
<reference evidence="8" key="1">
    <citation type="submission" date="2019-09" db="EMBL/GenBank/DDBJ databases">
        <title>Draft genome information of white flower Hibiscus syriacus.</title>
        <authorList>
            <person name="Kim Y.-M."/>
        </authorList>
    </citation>
    <scope>NUCLEOTIDE SEQUENCE [LARGE SCALE GENOMIC DNA]</scope>
    <source>
        <strain evidence="8">YM2019G1</strain>
    </source>
</reference>
<evidence type="ECO:0000256" key="4">
    <source>
        <dbReference type="ARBA" id="ARBA00023163"/>
    </source>
</evidence>
<comment type="caution">
    <text evidence="8">The sequence shown here is derived from an EMBL/GenBank/DDBJ whole genome shotgun (WGS) entry which is preliminary data.</text>
</comment>
<dbReference type="SMART" id="SM00774">
    <property type="entry name" value="WRKY"/>
    <property type="match status" value="1"/>
</dbReference>
<dbReference type="SUPFAM" id="SSF118290">
    <property type="entry name" value="WRKY DNA-binding domain"/>
    <property type="match status" value="1"/>
</dbReference>
<dbReference type="Pfam" id="PF03106">
    <property type="entry name" value="WRKY"/>
    <property type="match status" value="1"/>
</dbReference>
<dbReference type="PANTHER" id="PTHR31221:SF334">
    <property type="entry name" value="WRKY TRANSCRIPTION FACTOR 57-RELATED"/>
    <property type="match status" value="1"/>
</dbReference>
<name>A0A6A3BM44_HIBSY</name>
<sequence length="307" mass="33738">MEDKEGSNPGAEFTSESSWTLSEGGPDSVSNSVNYFFDGESNILGEFGWDLPPDHADEFRRFTELDRPELAGNFSDSQNCAAADDVARCSVSGTALHPGGSADVSTSNPSGYSSSSEDLLEKSTGSGAKPPEIPCKVRKKGQKRIRQPRFAFMTKSEVDHLEDGYRWRKYGQKAVKNSPFPRSYYRCTNSKCTVKKRVERSSEDPTIVITTYEGQHCHHSVAFPRGGLMSREAAFGGHLTPAVSQFYNRGLQLHREIPSSITQSQSQAREAPIDVRESRPVPEPTASKSPTDEGLLGDIVPPGMRNR</sequence>
<feature type="region of interest" description="Disordered" evidence="6">
    <location>
        <begin position="258"/>
        <end position="307"/>
    </location>
</feature>
<keyword evidence="5" id="KW-0539">Nucleus</keyword>
<feature type="region of interest" description="Disordered" evidence="6">
    <location>
        <begin position="1"/>
        <end position="33"/>
    </location>
</feature>
<evidence type="ECO:0000313" key="8">
    <source>
        <dbReference type="EMBL" id="KAE8716112.1"/>
    </source>
</evidence>
<dbReference type="InterPro" id="IPR036576">
    <property type="entry name" value="WRKY_dom_sf"/>
</dbReference>
<proteinExistence type="predicted"/>
<feature type="compositionally biased region" description="Polar residues" evidence="6">
    <location>
        <begin position="259"/>
        <end position="268"/>
    </location>
</feature>
<feature type="domain" description="WRKY" evidence="7">
    <location>
        <begin position="156"/>
        <end position="221"/>
    </location>
</feature>
<keyword evidence="4" id="KW-0804">Transcription</keyword>
<dbReference type="Gene3D" id="2.20.25.80">
    <property type="entry name" value="WRKY domain"/>
    <property type="match status" value="1"/>
</dbReference>
<dbReference type="OrthoDB" id="771376at2759"/>
<keyword evidence="2" id="KW-0805">Transcription regulation</keyword>
<dbReference type="AlphaFoldDB" id="A0A6A3BM44"/>
<dbReference type="GO" id="GO:0043565">
    <property type="term" value="F:sequence-specific DNA binding"/>
    <property type="evidence" value="ECO:0007669"/>
    <property type="project" value="InterPro"/>
</dbReference>
<dbReference type="PANTHER" id="PTHR31221">
    <property type="entry name" value="WRKY TRANSCRIPTION FACTOR PROTEIN 1-RELATED"/>
    <property type="match status" value="1"/>
</dbReference>
<keyword evidence="9" id="KW-1185">Reference proteome</keyword>
<dbReference type="PROSITE" id="PS50811">
    <property type="entry name" value="WRKY"/>
    <property type="match status" value="1"/>
</dbReference>
<evidence type="ECO:0000313" key="9">
    <source>
        <dbReference type="Proteomes" id="UP000436088"/>
    </source>
</evidence>
<dbReference type="GO" id="GO:0005634">
    <property type="term" value="C:nucleus"/>
    <property type="evidence" value="ECO:0007669"/>
    <property type="project" value="UniProtKB-SubCell"/>
</dbReference>
<accession>A0A6A3BM44</accession>